<dbReference type="Gene3D" id="1.20.1290.10">
    <property type="entry name" value="AhpD-like"/>
    <property type="match status" value="1"/>
</dbReference>
<dbReference type="EMBL" id="CAJNAS010000036">
    <property type="protein sequence ID" value="CAE6964096.1"/>
    <property type="molecule type" value="Genomic_DNA"/>
</dbReference>
<evidence type="ECO:0000313" key="2">
    <source>
        <dbReference type="EMBL" id="CAE6964096.1"/>
    </source>
</evidence>
<evidence type="ECO:0000313" key="3">
    <source>
        <dbReference type="Proteomes" id="UP000675121"/>
    </source>
</evidence>
<accession>A0A9N8N858</accession>
<dbReference type="InterPro" id="IPR029032">
    <property type="entry name" value="AhpD-like"/>
</dbReference>
<feature type="domain" description="Carboxymuconolactone decarboxylase-like" evidence="1">
    <location>
        <begin position="37"/>
        <end position="116"/>
    </location>
</feature>
<dbReference type="InterPro" id="IPR003779">
    <property type="entry name" value="CMD-like"/>
</dbReference>
<name>A0A9N8N858_9BURK</name>
<dbReference type="Pfam" id="PF02627">
    <property type="entry name" value="CMD"/>
    <property type="match status" value="1"/>
</dbReference>
<dbReference type="Proteomes" id="UP000675121">
    <property type="component" value="Unassembled WGS sequence"/>
</dbReference>
<sequence>MDTKEVGRQVMRELMGDAFLEAKDKTRNNFNAVIHEYAEEVCFGRVWARTGIDRKQRSILNIAMLTALNRPAQLRSHLEGALTNGCTVDELQEILLQAAVYCGLPAAVDAFRVAEEVLRARNLLA</sequence>
<evidence type="ECO:0000259" key="1">
    <source>
        <dbReference type="Pfam" id="PF02627"/>
    </source>
</evidence>
<dbReference type="SUPFAM" id="SSF69118">
    <property type="entry name" value="AhpD-like"/>
    <property type="match status" value="1"/>
</dbReference>
<dbReference type="RefSeq" id="WP_201084322.1">
    <property type="nucleotide sequence ID" value="NZ_CAJNAS010000036.1"/>
</dbReference>
<gene>
    <name evidence="2" type="ORF">R70211_07194</name>
</gene>
<comment type="caution">
    <text evidence="2">The sequence shown here is derived from an EMBL/GenBank/DDBJ whole genome shotgun (WGS) entry which is preliminary data.</text>
</comment>
<dbReference type="AlphaFoldDB" id="A0A9N8N858"/>
<keyword evidence="3" id="KW-1185">Reference proteome</keyword>
<dbReference type="PANTHER" id="PTHR33570">
    <property type="entry name" value="4-CARBOXYMUCONOLACTONE DECARBOXYLASE FAMILY PROTEIN"/>
    <property type="match status" value="1"/>
</dbReference>
<dbReference type="PANTHER" id="PTHR33570:SF2">
    <property type="entry name" value="CARBOXYMUCONOLACTONE DECARBOXYLASE-LIKE DOMAIN-CONTAINING PROTEIN"/>
    <property type="match status" value="1"/>
</dbReference>
<dbReference type="GO" id="GO:0051920">
    <property type="term" value="F:peroxiredoxin activity"/>
    <property type="evidence" value="ECO:0007669"/>
    <property type="project" value="InterPro"/>
</dbReference>
<proteinExistence type="predicted"/>
<reference evidence="2" key="1">
    <citation type="submission" date="2021-02" db="EMBL/GenBank/DDBJ databases">
        <authorList>
            <person name="Vanwijnsberghe S."/>
        </authorList>
    </citation>
    <scope>NUCLEOTIDE SEQUENCE</scope>
    <source>
        <strain evidence="2">R-70211</strain>
    </source>
</reference>
<protein>
    <recommendedName>
        <fullName evidence="1">Carboxymuconolactone decarboxylase-like domain-containing protein</fullName>
    </recommendedName>
</protein>
<organism evidence="2 3">
    <name type="scientific">Paraburkholderia domus</name>
    <dbReference type="NCBI Taxonomy" id="2793075"/>
    <lineage>
        <taxon>Bacteria</taxon>
        <taxon>Pseudomonadati</taxon>
        <taxon>Pseudomonadota</taxon>
        <taxon>Betaproteobacteria</taxon>
        <taxon>Burkholderiales</taxon>
        <taxon>Burkholderiaceae</taxon>
        <taxon>Paraburkholderia</taxon>
    </lineage>
</organism>
<dbReference type="InterPro" id="IPR052512">
    <property type="entry name" value="4CMD/NDH-1_regulator"/>
</dbReference>